<sequence length="344" mass="38712">MFFDDLDPDRLFGLEGGNECLRKLCNVIGDNAVLCGPMLESQLPNSANRSTITRSIAKDSPVSDERTIVQPNTSKFNSPKRGLPDVLLKRNGEAYNSINLQDDVDISTSVWSFHTPVDCRKALCLLLVFVSRSKRELPIQLRTDSVTSIDDDICKLTVKRGELINDHLINQRTELRLTDETGSIRAAEMRPLQVFDNRCFRTKARVGWYRRIRNETLSKRVFACAPESFLKECPAPETVLGVMVSRRMLNGRHKDGSEDGHVNPPNMSFFDIEPLVARPIVPTTAFIPRLYLCRFPRAKFERILETKPTSVISIGENLSAVASSYHCLSPSPDGSAHRLFTKAF</sequence>
<reference evidence="1" key="1">
    <citation type="journal article" date="2011" name="Genome Biol.">
        <title>The draft genome of the carcinogenic human liver fluke Clonorchis sinensis.</title>
        <authorList>
            <person name="Wang X."/>
            <person name="Chen W."/>
            <person name="Huang Y."/>
            <person name="Sun J."/>
            <person name="Men J."/>
            <person name="Liu H."/>
            <person name="Luo F."/>
            <person name="Guo L."/>
            <person name="Lv X."/>
            <person name="Deng C."/>
            <person name="Zhou C."/>
            <person name="Fan Y."/>
            <person name="Li X."/>
            <person name="Huang L."/>
            <person name="Hu Y."/>
            <person name="Liang C."/>
            <person name="Hu X."/>
            <person name="Xu J."/>
            <person name="Yu X."/>
        </authorList>
    </citation>
    <scope>NUCLEOTIDE SEQUENCE [LARGE SCALE GENOMIC DNA]</scope>
    <source>
        <strain evidence="1">Henan</strain>
    </source>
</reference>
<dbReference type="AlphaFoldDB" id="G7YTQ6"/>
<dbReference type="Proteomes" id="UP000008909">
    <property type="component" value="Unassembled WGS sequence"/>
</dbReference>
<dbReference type="EMBL" id="DF144224">
    <property type="protein sequence ID" value="GAA56336.1"/>
    <property type="molecule type" value="Genomic_DNA"/>
</dbReference>
<accession>G7YTQ6</accession>
<evidence type="ECO:0000313" key="2">
    <source>
        <dbReference type="Proteomes" id="UP000008909"/>
    </source>
</evidence>
<organism evidence="1 2">
    <name type="scientific">Clonorchis sinensis</name>
    <name type="common">Chinese liver fluke</name>
    <dbReference type="NCBI Taxonomy" id="79923"/>
    <lineage>
        <taxon>Eukaryota</taxon>
        <taxon>Metazoa</taxon>
        <taxon>Spiralia</taxon>
        <taxon>Lophotrochozoa</taxon>
        <taxon>Platyhelminthes</taxon>
        <taxon>Trematoda</taxon>
        <taxon>Digenea</taxon>
        <taxon>Opisthorchiida</taxon>
        <taxon>Opisthorchiata</taxon>
        <taxon>Opisthorchiidae</taxon>
        <taxon>Clonorchis</taxon>
    </lineage>
</organism>
<gene>
    <name evidence="1" type="ORF">CLF_110632</name>
</gene>
<protein>
    <submittedName>
        <fullName evidence="1">Uncharacterized protein</fullName>
    </submittedName>
</protein>
<name>G7YTQ6_CLOSI</name>
<proteinExistence type="predicted"/>
<reference key="2">
    <citation type="submission" date="2011-10" db="EMBL/GenBank/DDBJ databases">
        <title>The genome and transcriptome sequence of Clonorchis sinensis provide insights into the carcinogenic liver fluke.</title>
        <authorList>
            <person name="Wang X."/>
            <person name="Huang Y."/>
            <person name="Chen W."/>
            <person name="Liu H."/>
            <person name="Guo L."/>
            <person name="Chen Y."/>
            <person name="Luo F."/>
            <person name="Zhou W."/>
            <person name="Sun J."/>
            <person name="Mao Q."/>
            <person name="Liang P."/>
            <person name="Zhou C."/>
            <person name="Tian Y."/>
            <person name="Men J."/>
            <person name="Lv X."/>
            <person name="Huang L."/>
            <person name="Zhou J."/>
            <person name="Hu Y."/>
            <person name="Li R."/>
            <person name="Zhang F."/>
            <person name="Lei H."/>
            <person name="Li X."/>
            <person name="Hu X."/>
            <person name="Liang C."/>
            <person name="Xu J."/>
            <person name="Wu Z."/>
            <person name="Yu X."/>
        </authorList>
    </citation>
    <scope>NUCLEOTIDE SEQUENCE</scope>
    <source>
        <strain>Henan</strain>
    </source>
</reference>
<evidence type="ECO:0000313" key="1">
    <source>
        <dbReference type="EMBL" id="GAA56336.1"/>
    </source>
</evidence>
<keyword evidence="2" id="KW-1185">Reference proteome</keyword>